<comment type="catalytic activity">
    <reaction evidence="8 10">
        <text>(6R)-10-formyltetrahydrofolate + 5-amino-1-(5-phospho-beta-D-ribosyl)imidazole-4-carboxamide = 5-formamido-1-(5-phospho-D-ribosyl)imidazole-4-carboxamide + (6S)-5,6,7,8-tetrahydrofolate</text>
        <dbReference type="Rhea" id="RHEA:22192"/>
        <dbReference type="ChEBI" id="CHEBI:57453"/>
        <dbReference type="ChEBI" id="CHEBI:58467"/>
        <dbReference type="ChEBI" id="CHEBI:58475"/>
        <dbReference type="ChEBI" id="CHEBI:195366"/>
        <dbReference type="EC" id="2.1.2.3"/>
    </reaction>
</comment>
<feature type="domain" description="MGS-like" evidence="11">
    <location>
        <begin position="1"/>
        <end position="149"/>
    </location>
</feature>
<comment type="pathway">
    <text evidence="2 10">Purine metabolism; IMP biosynthesis via de novo pathway; 5-formamido-1-(5-phospho-D-ribosyl)imidazole-4-carboxamide from 5-amino-1-(5-phospho-D-ribosyl)imidazole-4-carboxamide (10-formyl THF route): step 1/1.</text>
</comment>
<comment type="pathway">
    <text evidence="1 10">Purine metabolism; IMP biosynthesis via de novo pathway; IMP from 5-formamido-1-(5-phospho-D-ribosyl)imidazole-4-carboxamide: step 1/1.</text>
</comment>
<dbReference type="PIRSF" id="PIRSF000414">
    <property type="entry name" value="AICARFT_IMPCHas"/>
    <property type="match status" value="1"/>
</dbReference>
<dbReference type="EMBL" id="CP003280">
    <property type="protein sequence ID" value="AFL80069.1"/>
    <property type="molecule type" value="Genomic_DNA"/>
</dbReference>
<comment type="domain">
    <text evidence="10">The IMP cyclohydrolase activity resides in the N-terminal region.</text>
</comment>
<dbReference type="CDD" id="cd01421">
    <property type="entry name" value="IMPCH"/>
    <property type="match status" value="1"/>
</dbReference>
<evidence type="ECO:0000313" key="13">
    <source>
        <dbReference type="Proteomes" id="UP000006049"/>
    </source>
</evidence>
<dbReference type="OrthoDB" id="9802065at2"/>
<protein>
    <recommendedName>
        <fullName evidence="10">Bifunctional purine biosynthesis protein PurH</fullName>
    </recommendedName>
    <domain>
        <recommendedName>
            <fullName evidence="10">Phosphoribosylaminoimidazolecarboxamide formyltransferase</fullName>
            <ecNumber evidence="10">2.1.2.3</ecNumber>
        </recommendedName>
        <alternativeName>
            <fullName evidence="10">AICAR transformylase</fullName>
        </alternativeName>
    </domain>
    <domain>
        <recommendedName>
            <fullName evidence="10">IMP cyclohydrolase</fullName>
            <ecNumber evidence="10">3.5.4.10</ecNumber>
        </recommendedName>
        <alternativeName>
            <fullName evidence="10">ATIC</fullName>
        </alternativeName>
        <alternativeName>
            <fullName evidence="10">IMP synthase</fullName>
        </alternativeName>
        <alternativeName>
            <fullName evidence="10">Inosinicase</fullName>
        </alternativeName>
    </domain>
</protein>
<evidence type="ECO:0000256" key="4">
    <source>
        <dbReference type="ARBA" id="ARBA00022679"/>
    </source>
</evidence>
<evidence type="ECO:0000256" key="9">
    <source>
        <dbReference type="ARBA" id="ARBA00050687"/>
    </source>
</evidence>
<evidence type="ECO:0000256" key="6">
    <source>
        <dbReference type="ARBA" id="ARBA00022801"/>
    </source>
</evidence>
<dbReference type="Gene3D" id="3.40.140.20">
    <property type="match status" value="2"/>
</dbReference>
<dbReference type="EC" id="3.5.4.10" evidence="10"/>
<keyword evidence="4 10" id="KW-0808">Transferase</keyword>
<evidence type="ECO:0000256" key="5">
    <source>
        <dbReference type="ARBA" id="ARBA00022755"/>
    </source>
</evidence>
<evidence type="ECO:0000256" key="10">
    <source>
        <dbReference type="HAMAP-Rule" id="MF_00139"/>
    </source>
</evidence>
<sequence length="510" mass="55653">MNNSKKITSALISVFSKDGLGPIVKKLNEQGVKIYSTGGTKKFINDLGIEVIAVEDLTDYPSILGGRVKTLHPKVFGGILNRQDNESDVAEMAQYNIPQLDAVIVDLYPFEKTVASGASEADIIEKIDIGGISLIRAAAKNFKDTICVSSVDDYAEFLELISVNNGEVSMKDRKRFAAKSFNVSSNYDTAIFNYFNSEEKLPAYKISETNGQELRYGENPHQKGFFFGNFDEIFTKIHGKELSYNNLLDVDAAVNLMSEFKGDAPTFAILKHNNACGIAQRETVQQAYMAALAGDPVSAFGGILISNVEIDEATANEIHNLFCEVVIAPSFSAKAQEILEGKKNRILLIQKEIALPSTTVRTCLNGVLVQDKDTITDDAEILTHATNNNPNSKELEDLLFASKICKHTKSNTIVLAKGKQLCASGTGQTSRVDALRQAIDKAKAFNFNLEGAVMASDAFFPFPDCVEIADNAGITAVIQPGGSIKDQLSIDYCNAHEMAMVFTGTRHFKH</sequence>
<organism evidence="12 13">
    <name type="scientific">Aequorivita sublithincola (strain DSM 14238 / LMG 21431 / ACAM 643 / 9-3)</name>
    <dbReference type="NCBI Taxonomy" id="746697"/>
    <lineage>
        <taxon>Bacteria</taxon>
        <taxon>Pseudomonadati</taxon>
        <taxon>Bacteroidota</taxon>
        <taxon>Flavobacteriia</taxon>
        <taxon>Flavobacteriales</taxon>
        <taxon>Flavobacteriaceae</taxon>
        <taxon>Aequorivita</taxon>
    </lineage>
</organism>
<evidence type="ECO:0000313" key="12">
    <source>
        <dbReference type="EMBL" id="AFL80069.1"/>
    </source>
</evidence>
<dbReference type="GO" id="GO:0006189">
    <property type="term" value="P:'de novo' IMP biosynthetic process"/>
    <property type="evidence" value="ECO:0007669"/>
    <property type="project" value="UniProtKB-UniRule"/>
</dbReference>
<evidence type="ECO:0000256" key="2">
    <source>
        <dbReference type="ARBA" id="ARBA00004954"/>
    </source>
</evidence>
<dbReference type="NCBIfam" id="NF002049">
    <property type="entry name" value="PRK00881.1"/>
    <property type="match status" value="1"/>
</dbReference>
<dbReference type="InterPro" id="IPR016193">
    <property type="entry name" value="Cytidine_deaminase-like"/>
</dbReference>
<comment type="catalytic activity">
    <reaction evidence="9 10">
        <text>IMP + H2O = 5-formamido-1-(5-phospho-D-ribosyl)imidazole-4-carboxamide</text>
        <dbReference type="Rhea" id="RHEA:18445"/>
        <dbReference type="ChEBI" id="CHEBI:15377"/>
        <dbReference type="ChEBI" id="CHEBI:58053"/>
        <dbReference type="ChEBI" id="CHEBI:58467"/>
        <dbReference type="EC" id="3.5.4.10"/>
    </reaction>
</comment>
<dbReference type="AlphaFoldDB" id="I3YSV1"/>
<dbReference type="PATRIC" id="fig|746697.3.peg.557"/>
<evidence type="ECO:0000256" key="7">
    <source>
        <dbReference type="ARBA" id="ARBA00023268"/>
    </source>
</evidence>
<dbReference type="GO" id="GO:0003937">
    <property type="term" value="F:IMP cyclohydrolase activity"/>
    <property type="evidence" value="ECO:0007669"/>
    <property type="project" value="UniProtKB-UniRule"/>
</dbReference>
<keyword evidence="13" id="KW-1185">Reference proteome</keyword>
<dbReference type="eggNOG" id="COG0138">
    <property type="taxonomic scope" value="Bacteria"/>
</dbReference>
<dbReference type="SMART" id="SM00851">
    <property type="entry name" value="MGS"/>
    <property type="match status" value="1"/>
</dbReference>
<dbReference type="RefSeq" id="WP_014781327.1">
    <property type="nucleotide sequence ID" value="NC_018013.1"/>
</dbReference>
<dbReference type="HAMAP" id="MF_00139">
    <property type="entry name" value="PurH"/>
    <property type="match status" value="1"/>
</dbReference>
<dbReference type="EC" id="2.1.2.3" evidence="10"/>
<dbReference type="FunFam" id="3.40.50.1380:FF:000001">
    <property type="entry name" value="Bifunctional purine biosynthesis protein PurH"/>
    <property type="match status" value="1"/>
</dbReference>
<reference evidence="12 13" key="1">
    <citation type="submission" date="2012-06" db="EMBL/GenBank/DDBJ databases">
        <title>The complete genome of Aequorivita sublithincola DSM 14238.</title>
        <authorList>
            <consortium name="US DOE Joint Genome Institute (JGI-PGF)"/>
            <person name="Lucas S."/>
            <person name="Copeland A."/>
            <person name="Lapidus A."/>
            <person name="Goodwin L."/>
            <person name="Pitluck S."/>
            <person name="Peters L."/>
            <person name="Munk A.C.C."/>
            <person name="Kyrpides N."/>
            <person name="Mavromatis K."/>
            <person name="Pagani I."/>
            <person name="Ivanova N."/>
            <person name="Ovchinnikova G."/>
            <person name="Zeytun A."/>
            <person name="Detter J.C."/>
            <person name="Han C."/>
            <person name="Land M."/>
            <person name="Hauser L."/>
            <person name="Markowitz V."/>
            <person name="Cheng J.-F."/>
            <person name="Hugenholtz P."/>
            <person name="Woyke T."/>
            <person name="Wu D."/>
            <person name="Tindall B."/>
            <person name="Faehnrich R."/>
            <person name="Brambilla E."/>
            <person name="Klenk H.-P."/>
            <person name="Eisen J.A."/>
        </authorList>
    </citation>
    <scope>NUCLEOTIDE SEQUENCE [LARGE SCALE GENOMIC DNA]</scope>
    <source>
        <strain evidence="13">DSM 14238 / LMG 21431 / ACAM 643 / 9-3</strain>
    </source>
</reference>
<dbReference type="PANTHER" id="PTHR11692">
    <property type="entry name" value="BIFUNCTIONAL PURINE BIOSYNTHESIS PROTEIN PURH"/>
    <property type="match status" value="1"/>
</dbReference>
<dbReference type="InterPro" id="IPR011607">
    <property type="entry name" value="MGS-like_dom"/>
</dbReference>
<dbReference type="KEGG" id="asl:Aeqsu_0558"/>
<dbReference type="HOGENOM" id="CLU_016316_5_2_10"/>
<dbReference type="InterPro" id="IPR036914">
    <property type="entry name" value="MGS-like_dom_sf"/>
</dbReference>
<dbReference type="FunFam" id="3.40.140.20:FF:000001">
    <property type="entry name" value="Bifunctional purine biosynthesis protein PurH"/>
    <property type="match status" value="1"/>
</dbReference>
<dbReference type="PROSITE" id="PS51855">
    <property type="entry name" value="MGS"/>
    <property type="match status" value="1"/>
</dbReference>
<comment type="similarity">
    <text evidence="3 10">Belongs to the PurH family.</text>
</comment>
<proteinExistence type="inferred from homology"/>
<dbReference type="InterPro" id="IPR024051">
    <property type="entry name" value="AICAR_Tfase_dup_dom_sf"/>
</dbReference>
<keyword evidence="6 10" id="KW-0378">Hydrolase</keyword>
<dbReference type="FunFam" id="3.40.140.20:FF:000005">
    <property type="entry name" value="Bifunctional purine biosynthesis protein PurH"/>
    <property type="match status" value="1"/>
</dbReference>
<evidence type="ECO:0000256" key="3">
    <source>
        <dbReference type="ARBA" id="ARBA00007667"/>
    </source>
</evidence>
<evidence type="ECO:0000256" key="1">
    <source>
        <dbReference type="ARBA" id="ARBA00004844"/>
    </source>
</evidence>
<dbReference type="STRING" id="746697.Aeqsu_0558"/>
<dbReference type="InterPro" id="IPR002695">
    <property type="entry name" value="PurH-like"/>
</dbReference>
<accession>I3YSV1</accession>
<name>I3YSV1_AEQSU</name>
<dbReference type="SUPFAM" id="SSF52335">
    <property type="entry name" value="Methylglyoxal synthase-like"/>
    <property type="match status" value="1"/>
</dbReference>
<keyword evidence="7 10" id="KW-0511">Multifunctional enzyme</keyword>
<dbReference type="GO" id="GO:0005829">
    <property type="term" value="C:cytosol"/>
    <property type="evidence" value="ECO:0007669"/>
    <property type="project" value="TreeGrafter"/>
</dbReference>
<gene>
    <name evidence="10" type="primary">purH</name>
    <name evidence="12" type="ordered locus">Aeqsu_0558</name>
</gene>
<evidence type="ECO:0000259" key="11">
    <source>
        <dbReference type="PROSITE" id="PS51855"/>
    </source>
</evidence>
<evidence type="ECO:0000256" key="8">
    <source>
        <dbReference type="ARBA" id="ARBA00050488"/>
    </source>
</evidence>
<dbReference type="Pfam" id="PF01808">
    <property type="entry name" value="AICARFT_IMPCHas"/>
    <property type="match status" value="1"/>
</dbReference>
<dbReference type="Gene3D" id="3.40.50.1380">
    <property type="entry name" value="Methylglyoxal synthase-like domain"/>
    <property type="match status" value="1"/>
</dbReference>
<dbReference type="SUPFAM" id="SSF53927">
    <property type="entry name" value="Cytidine deaminase-like"/>
    <property type="match status" value="1"/>
</dbReference>
<dbReference type="UniPathway" id="UPA00074">
    <property type="reaction ID" value="UER00133"/>
</dbReference>
<dbReference type="SMART" id="SM00798">
    <property type="entry name" value="AICARFT_IMPCHas"/>
    <property type="match status" value="1"/>
</dbReference>
<dbReference type="GO" id="GO:0004643">
    <property type="term" value="F:phosphoribosylaminoimidazolecarboxamide formyltransferase activity"/>
    <property type="evidence" value="ECO:0007669"/>
    <property type="project" value="UniProtKB-UniRule"/>
</dbReference>
<dbReference type="Pfam" id="PF02142">
    <property type="entry name" value="MGS"/>
    <property type="match status" value="1"/>
</dbReference>
<keyword evidence="5 10" id="KW-0658">Purine biosynthesis</keyword>
<dbReference type="PANTHER" id="PTHR11692:SF0">
    <property type="entry name" value="BIFUNCTIONAL PURINE BIOSYNTHESIS PROTEIN ATIC"/>
    <property type="match status" value="1"/>
</dbReference>
<dbReference type="Proteomes" id="UP000006049">
    <property type="component" value="Chromosome"/>
</dbReference>